<name>A0A0F9C3U0_9ZZZZ</name>
<dbReference type="SUPFAM" id="SSF52799">
    <property type="entry name" value="(Phosphotyrosine protein) phosphatases II"/>
    <property type="match status" value="1"/>
</dbReference>
<sequence>MAGKWKNSSCSHDTATRVFKAGKAHIWAGSQTELLERFGWRLVISAVGYRKFADAPLTATKSARELLPKALFDWAPPPCIGIEWPDCGIPAISPEWWDELASAIRGLKGNIGLCCMGGHGRTGTMLAILAAKLGKVKKGDCPVAWVRGVYCKKAVESNSQLDYIERVTGMKVPSEASGIGLGGLGGQGTTAALPSTLPLSGGVNPTPPSPTTTAYPRGIESGYGAGVIGSDLTDEELLEAWFKVEGDTITVTGPDGEPQQLRPVWEKSGELAGWEDAGLAGE</sequence>
<dbReference type="EMBL" id="LAZR01037926">
    <property type="protein sequence ID" value="KKL20897.1"/>
    <property type="molecule type" value="Genomic_DNA"/>
</dbReference>
<reference evidence="1" key="1">
    <citation type="journal article" date="2015" name="Nature">
        <title>Complex archaea that bridge the gap between prokaryotes and eukaryotes.</title>
        <authorList>
            <person name="Spang A."/>
            <person name="Saw J.H."/>
            <person name="Jorgensen S.L."/>
            <person name="Zaremba-Niedzwiedzka K."/>
            <person name="Martijn J."/>
            <person name="Lind A.E."/>
            <person name="van Eijk R."/>
            <person name="Schleper C."/>
            <person name="Guy L."/>
            <person name="Ettema T.J."/>
        </authorList>
    </citation>
    <scope>NUCLEOTIDE SEQUENCE</scope>
</reference>
<accession>A0A0F9C3U0</accession>
<comment type="caution">
    <text evidence="1">The sequence shown here is derived from an EMBL/GenBank/DDBJ whole genome shotgun (WGS) entry which is preliminary data.</text>
</comment>
<protein>
    <recommendedName>
        <fullName evidence="2">Tyrosine specific protein phosphatases domain-containing protein</fullName>
    </recommendedName>
</protein>
<gene>
    <name evidence="1" type="ORF">LCGC14_2450880</name>
</gene>
<evidence type="ECO:0008006" key="2">
    <source>
        <dbReference type="Google" id="ProtNLM"/>
    </source>
</evidence>
<organism evidence="1">
    <name type="scientific">marine sediment metagenome</name>
    <dbReference type="NCBI Taxonomy" id="412755"/>
    <lineage>
        <taxon>unclassified sequences</taxon>
        <taxon>metagenomes</taxon>
        <taxon>ecological metagenomes</taxon>
    </lineage>
</organism>
<dbReference type="AlphaFoldDB" id="A0A0F9C3U0"/>
<evidence type="ECO:0000313" key="1">
    <source>
        <dbReference type="EMBL" id="KKL20897.1"/>
    </source>
</evidence>
<proteinExistence type="predicted"/>
<dbReference type="Gene3D" id="3.90.190.10">
    <property type="entry name" value="Protein tyrosine phosphatase superfamily"/>
    <property type="match status" value="1"/>
</dbReference>
<dbReference type="InterPro" id="IPR029021">
    <property type="entry name" value="Prot-tyrosine_phosphatase-like"/>
</dbReference>